<keyword evidence="1" id="KW-1133">Transmembrane helix</keyword>
<organism evidence="2 3">
    <name type="scientific">Sulfurospirillum halorespirans DSM 13726</name>
    <dbReference type="NCBI Taxonomy" id="1193502"/>
    <lineage>
        <taxon>Bacteria</taxon>
        <taxon>Pseudomonadati</taxon>
        <taxon>Campylobacterota</taxon>
        <taxon>Epsilonproteobacteria</taxon>
        <taxon>Campylobacterales</taxon>
        <taxon>Sulfurospirillaceae</taxon>
        <taxon>Sulfurospirillum</taxon>
    </lineage>
</organism>
<proteinExistence type="predicted"/>
<feature type="transmembrane region" description="Helical" evidence="1">
    <location>
        <begin position="37"/>
        <end position="54"/>
    </location>
</feature>
<dbReference type="AlphaFoldDB" id="A0A1D7TM34"/>
<keyword evidence="3" id="KW-1185">Reference proteome</keyword>
<keyword evidence="1" id="KW-0472">Membrane</keyword>
<protein>
    <submittedName>
        <fullName evidence="2">Uncharacterized protein</fullName>
    </submittedName>
</protein>
<feature type="transmembrane region" description="Helical" evidence="1">
    <location>
        <begin position="90"/>
        <end position="120"/>
    </location>
</feature>
<dbReference type="RefSeq" id="WP_069478657.1">
    <property type="nucleotide sequence ID" value="NZ_CP017111.1"/>
</dbReference>
<name>A0A1D7TM34_9BACT</name>
<sequence length="131" mass="15167">MRKLFLVLFYAFCGLLLAISINLLISTNVWLEMRIHERLVLEIGIGLGIVLSFFRNSASIALFFVLQSTMFLICFWLSKMDLIYYSLRNFYLDGIAISTIKIVFLACLSLMNLLIIYHLVGKKLTYFSKFS</sequence>
<evidence type="ECO:0000313" key="2">
    <source>
        <dbReference type="EMBL" id="AOO66057.1"/>
    </source>
</evidence>
<reference evidence="3" key="1">
    <citation type="submission" date="2016-08" db="EMBL/GenBank/DDBJ databases">
        <title>Complete genome sequence of the organohalide-respiring Epsilonproteobacterium Sulfurospirillum halorespirans.</title>
        <authorList>
            <person name="Goris T."/>
            <person name="Zimmermann J."/>
            <person name="Schenz B."/>
            <person name="Lemos M."/>
            <person name="Hackermueller J."/>
            <person name="Diekert G."/>
        </authorList>
    </citation>
    <scope>NUCLEOTIDE SEQUENCE [LARGE SCALE GENOMIC DNA]</scope>
    <source>
        <strain>DSM 13726</strain>
        <strain evidence="3">PCE-M2</strain>
    </source>
</reference>
<evidence type="ECO:0000313" key="3">
    <source>
        <dbReference type="Proteomes" id="UP000094609"/>
    </source>
</evidence>
<dbReference type="Proteomes" id="UP000094609">
    <property type="component" value="Chromosome"/>
</dbReference>
<dbReference type="EMBL" id="CP017111">
    <property type="protein sequence ID" value="AOO66057.1"/>
    <property type="molecule type" value="Genomic_DNA"/>
</dbReference>
<accession>A0A1D7TM34</accession>
<dbReference type="STRING" id="1193502.SHALO_2297"/>
<dbReference type="KEGG" id="shal:SHALO_2297"/>
<keyword evidence="1" id="KW-0812">Transmembrane</keyword>
<evidence type="ECO:0000256" key="1">
    <source>
        <dbReference type="SAM" id="Phobius"/>
    </source>
</evidence>
<gene>
    <name evidence="2" type="ORF">SHALO_2297</name>
</gene>
<feature type="transmembrane region" description="Helical" evidence="1">
    <location>
        <begin position="6"/>
        <end position="25"/>
    </location>
</feature>
<feature type="transmembrane region" description="Helical" evidence="1">
    <location>
        <begin position="60"/>
        <end position="78"/>
    </location>
</feature>